<dbReference type="RefSeq" id="WP_090395881.1">
    <property type="nucleotide sequence ID" value="NZ_FNEN01000001.1"/>
</dbReference>
<dbReference type="PANTHER" id="PTHR43095:SF5">
    <property type="entry name" value="XYLULOSE KINASE"/>
    <property type="match status" value="1"/>
</dbReference>
<organism evidence="6 7">
    <name type="scientific">Natribacillus halophilus</name>
    <dbReference type="NCBI Taxonomy" id="549003"/>
    <lineage>
        <taxon>Bacteria</taxon>
        <taxon>Bacillati</taxon>
        <taxon>Bacillota</taxon>
        <taxon>Bacilli</taxon>
        <taxon>Bacillales</taxon>
        <taxon>Bacillaceae</taxon>
        <taxon>Natribacillus</taxon>
    </lineage>
</organism>
<protein>
    <submittedName>
        <fullName evidence="6">Xylulokinase</fullName>
    </submittedName>
</protein>
<dbReference type="InterPro" id="IPR018485">
    <property type="entry name" value="FGGY_C"/>
</dbReference>
<accession>A0A1G8JW70</accession>
<sequence>MEYIATFDIGTSSIKGVLIGKDGSLQYPETRPIETDYREDGRVEQDPGQWWEKVCQITVSWWESGISPQHVKAIVMSGQMQDCIPIDADGQPVRPAILYADNRAEEQAEHIAYDIPDLSLTTGNHFDGSMIFPKIKWLQEIERHAYERTETICVSAKDYVIFQLTQETVADPVTGATTGMMDLHRKEWVTKWVEDQGLDSQKLPPLFDPSTKVGEVVEKSAKKSGFVRGTPVLCGSGDAGATTMGAGIIDQGDKYVYLGSTGWVAYVTDRITEQADGIFHLRDLSQEQYIAIAPMLNVGNAHLWAVDLFGEGEEKDYIGFEHAVQSTAPGAADVLFLPYLKGERFPIQDMSASGCFMNMRETTTKAHLSRAVLEGVSMSIRQTIETLIGEDAVDTPLILIGGGTQSESWCQILADMCQNVVRVPEHPEYLPSLGVAAAGFVYLHWSADYQGFHQHFMQHLPMKTYYPSPDVKATYERLYQKFKSLYPIIRDWSEGERFS</sequence>
<dbReference type="InterPro" id="IPR050406">
    <property type="entry name" value="FGGY_Carb_Kinase"/>
</dbReference>
<dbReference type="GO" id="GO:0016301">
    <property type="term" value="F:kinase activity"/>
    <property type="evidence" value="ECO:0007669"/>
    <property type="project" value="UniProtKB-KW"/>
</dbReference>
<dbReference type="CDD" id="cd07805">
    <property type="entry name" value="ASKHA_NBD_FGGY_CvXK-like"/>
    <property type="match status" value="1"/>
</dbReference>
<dbReference type="Gene3D" id="3.30.420.40">
    <property type="match status" value="2"/>
</dbReference>
<dbReference type="PIRSF" id="PIRSF000538">
    <property type="entry name" value="GlpK"/>
    <property type="match status" value="1"/>
</dbReference>
<dbReference type="Pfam" id="PF02782">
    <property type="entry name" value="FGGY_C"/>
    <property type="match status" value="1"/>
</dbReference>
<gene>
    <name evidence="6" type="ORF">SAMN04488123_101426</name>
</gene>
<dbReference type="Pfam" id="PF00370">
    <property type="entry name" value="FGGY_N"/>
    <property type="match status" value="1"/>
</dbReference>
<feature type="domain" description="Carbohydrate kinase FGGY N-terminal" evidence="4">
    <location>
        <begin position="3"/>
        <end position="245"/>
    </location>
</feature>
<keyword evidence="2" id="KW-0808">Transferase</keyword>
<dbReference type="InterPro" id="IPR018484">
    <property type="entry name" value="FGGY_N"/>
</dbReference>
<proteinExistence type="inferred from homology"/>
<dbReference type="InterPro" id="IPR043129">
    <property type="entry name" value="ATPase_NBD"/>
</dbReference>
<evidence type="ECO:0000259" key="5">
    <source>
        <dbReference type="Pfam" id="PF02782"/>
    </source>
</evidence>
<name>A0A1G8JW70_9BACI</name>
<reference evidence="6 7" key="1">
    <citation type="submission" date="2016-10" db="EMBL/GenBank/DDBJ databases">
        <authorList>
            <person name="de Groot N.N."/>
        </authorList>
    </citation>
    <scope>NUCLEOTIDE SEQUENCE [LARGE SCALE GENOMIC DNA]</scope>
    <source>
        <strain evidence="6 7">DSM 21771</strain>
    </source>
</reference>
<evidence type="ECO:0000313" key="6">
    <source>
        <dbReference type="EMBL" id="SDI35395.1"/>
    </source>
</evidence>
<dbReference type="Proteomes" id="UP000198853">
    <property type="component" value="Unassembled WGS sequence"/>
</dbReference>
<dbReference type="AlphaFoldDB" id="A0A1G8JW70"/>
<comment type="similarity">
    <text evidence="1">Belongs to the FGGY kinase family.</text>
</comment>
<keyword evidence="3 6" id="KW-0418">Kinase</keyword>
<dbReference type="EMBL" id="FNEN01000001">
    <property type="protein sequence ID" value="SDI35395.1"/>
    <property type="molecule type" value="Genomic_DNA"/>
</dbReference>
<dbReference type="SUPFAM" id="SSF53067">
    <property type="entry name" value="Actin-like ATPase domain"/>
    <property type="match status" value="2"/>
</dbReference>
<dbReference type="GO" id="GO:0005975">
    <property type="term" value="P:carbohydrate metabolic process"/>
    <property type="evidence" value="ECO:0007669"/>
    <property type="project" value="InterPro"/>
</dbReference>
<evidence type="ECO:0000256" key="2">
    <source>
        <dbReference type="ARBA" id="ARBA00022679"/>
    </source>
</evidence>
<feature type="domain" description="Carbohydrate kinase FGGY C-terminal" evidence="5">
    <location>
        <begin position="323"/>
        <end position="441"/>
    </location>
</feature>
<evidence type="ECO:0000256" key="3">
    <source>
        <dbReference type="ARBA" id="ARBA00022777"/>
    </source>
</evidence>
<dbReference type="InterPro" id="IPR000577">
    <property type="entry name" value="Carb_kinase_FGGY"/>
</dbReference>
<evidence type="ECO:0000313" key="7">
    <source>
        <dbReference type="Proteomes" id="UP000198853"/>
    </source>
</evidence>
<dbReference type="PANTHER" id="PTHR43095">
    <property type="entry name" value="SUGAR KINASE"/>
    <property type="match status" value="1"/>
</dbReference>
<evidence type="ECO:0000259" key="4">
    <source>
        <dbReference type="Pfam" id="PF00370"/>
    </source>
</evidence>
<keyword evidence="7" id="KW-1185">Reference proteome</keyword>
<dbReference type="OrthoDB" id="9805576at2"/>
<evidence type="ECO:0000256" key="1">
    <source>
        <dbReference type="ARBA" id="ARBA00009156"/>
    </source>
</evidence>